<dbReference type="Proteomes" id="UP000838756">
    <property type="component" value="Unassembled WGS sequence"/>
</dbReference>
<dbReference type="AlphaFoldDB" id="A0A8S4SEM0"/>
<reference evidence="1" key="1">
    <citation type="submission" date="2022-03" db="EMBL/GenBank/DDBJ databases">
        <authorList>
            <person name="Lindestad O."/>
        </authorList>
    </citation>
    <scope>NUCLEOTIDE SEQUENCE</scope>
</reference>
<comment type="caution">
    <text evidence="1">The sequence shown here is derived from an EMBL/GenBank/DDBJ whole genome shotgun (WGS) entry which is preliminary data.</text>
</comment>
<evidence type="ECO:0000313" key="1">
    <source>
        <dbReference type="EMBL" id="CAH2258995.1"/>
    </source>
</evidence>
<organism evidence="1 2">
    <name type="scientific">Pararge aegeria aegeria</name>
    <dbReference type="NCBI Taxonomy" id="348720"/>
    <lineage>
        <taxon>Eukaryota</taxon>
        <taxon>Metazoa</taxon>
        <taxon>Ecdysozoa</taxon>
        <taxon>Arthropoda</taxon>
        <taxon>Hexapoda</taxon>
        <taxon>Insecta</taxon>
        <taxon>Pterygota</taxon>
        <taxon>Neoptera</taxon>
        <taxon>Endopterygota</taxon>
        <taxon>Lepidoptera</taxon>
        <taxon>Glossata</taxon>
        <taxon>Ditrysia</taxon>
        <taxon>Papilionoidea</taxon>
        <taxon>Nymphalidae</taxon>
        <taxon>Satyrinae</taxon>
        <taxon>Satyrini</taxon>
        <taxon>Parargina</taxon>
        <taxon>Pararge</taxon>
    </lineage>
</organism>
<gene>
    <name evidence="1" type="primary">jg12599</name>
    <name evidence="1" type="ORF">PAEG_LOCUS23484</name>
</gene>
<accession>A0A8S4SEM0</accession>
<evidence type="ECO:0000313" key="2">
    <source>
        <dbReference type="Proteomes" id="UP000838756"/>
    </source>
</evidence>
<protein>
    <submittedName>
        <fullName evidence="1">Jg12599 protein</fullName>
    </submittedName>
</protein>
<sequence length="127" mass="14383">MQPFHRHHHHVKQWTSNAEYRYFVGSSKHHGQAAPCDSLDVIHSPRGGTKAAFTGVRSPFQHLGTPISPKLEYMGHILRGTKYDLLQQFVQGKIQSKRVVERTCDSGLITAHRHFSGLLCPKFSLPE</sequence>
<dbReference type="EMBL" id="CAKXAJ010026150">
    <property type="protein sequence ID" value="CAH2258995.1"/>
    <property type="molecule type" value="Genomic_DNA"/>
</dbReference>
<name>A0A8S4SEM0_9NEOP</name>
<keyword evidence="2" id="KW-1185">Reference proteome</keyword>
<proteinExistence type="predicted"/>